<accession>A0A4C1SYG3</accession>
<dbReference type="Proteomes" id="UP000299102">
    <property type="component" value="Unassembled WGS sequence"/>
</dbReference>
<name>A0A4C1SYG3_EUMVA</name>
<evidence type="ECO:0000313" key="1">
    <source>
        <dbReference type="EMBL" id="GBP06307.1"/>
    </source>
</evidence>
<keyword evidence="2" id="KW-1185">Reference proteome</keyword>
<comment type="caution">
    <text evidence="1">The sequence shown here is derived from an EMBL/GenBank/DDBJ whole genome shotgun (WGS) entry which is preliminary data.</text>
</comment>
<dbReference type="AlphaFoldDB" id="A0A4C1SYG3"/>
<dbReference type="EMBL" id="BGZK01000021">
    <property type="protein sequence ID" value="GBP06307.1"/>
    <property type="molecule type" value="Genomic_DNA"/>
</dbReference>
<evidence type="ECO:0000313" key="2">
    <source>
        <dbReference type="Proteomes" id="UP000299102"/>
    </source>
</evidence>
<gene>
    <name evidence="1" type="ORF">EVAR_3631_1</name>
</gene>
<proteinExistence type="predicted"/>
<organism evidence="1 2">
    <name type="scientific">Eumeta variegata</name>
    <name type="common">Bagworm moth</name>
    <name type="synonym">Eumeta japonica</name>
    <dbReference type="NCBI Taxonomy" id="151549"/>
    <lineage>
        <taxon>Eukaryota</taxon>
        <taxon>Metazoa</taxon>
        <taxon>Ecdysozoa</taxon>
        <taxon>Arthropoda</taxon>
        <taxon>Hexapoda</taxon>
        <taxon>Insecta</taxon>
        <taxon>Pterygota</taxon>
        <taxon>Neoptera</taxon>
        <taxon>Endopterygota</taxon>
        <taxon>Lepidoptera</taxon>
        <taxon>Glossata</taxon>
        <taxon>Ditrysia</taxon>
        <taxon>Tineoidea</taxon>
        <taxon>Psychidae</taxon>
        <taxon>Oiketicinae</taxon>
        <taxon>Eumeta</taxon>
    </lineage>
</organism>
<reference evidence="1 2" key="1">
    <citation type="journal article" date="2019" name="Commun. Biol.">
        <title>The bagworm genome reveals a unique fibroin gene that provides high tensile strength.</title>
        <authorList>
            <person name="Kono N."/>
            <person name="Nakamura H."/>
            <person name="Ohtoshi R."/>
            <person name="Tomita M."/>
            <person name="Numata K."/>
            <person name="Arakawa K."/>
        </authorList>
    </citation>
    <scope>NUCLEOTIDE SEQUENCE [LARGE SCALE GENOMIC DNA]</scope>
</reference>
<protein>
    <submittedName>
        <fullName evidence="1">Uncharacterized protein</fullName>
    </submittedName>
</protein>
<sequence>MSLDIELPPHWPNADRRLSPKTVLVDAMTTFGGSTWSLGHGAVPPFGRPQRRHGRADPCIKRRCRRLFEAAVTSEITSRHADDTAPTRIPLLVNVLSIHERTTATRTVSAVVLRPVSECTGGPLSLSSSHSPFIRYPIIFVLRRLATHLCFLLGSHIVKTDEAIRRRTSAAPSGDQGDATCQRVDVSRQTVLSLGESRHLL</sequence>